<dbReference type="SUPFAM" id="SSF52540">
    <property type="entry name" value="P-loop containing nucleoside triphosphate hydrolases"/>
    <property type="match status" value="1"/>
</dbReference>
<dbReference type="Proteomes" id="UP000192408">
    <property type="component" value="Unassembled WGS sequence"/>
</dbReference>
<evidence type="ECO:0000313" key="2">
    <source>
        <dbReference type="Proteomes" id="UP000192408"/>
    </source>
</evidence>
<gene>
    <name evidence="1" type="ORF">SAMN05660772_02444</name>
</gene>
<reference evidence="2" key="1">
    <citation type="submission" date="2017-04" db="EMBL/GenBank/DDBJ databases">
        <authorList>
            <person name="Varghese N."/>
            <person name="Submissions S."/>
        </authorList>
    </citation>
    <scope>NUCLEOTIDE SEQUENCE [LARGE SCALE GENOMIC DNA]</scope>
    <source>
        <strain evidence="2">DSM 23072</strain>
    </source>
</reference>
<dbReference type="EMBL" id="FWWV01000018">
    <property type="protein sequence ID" value="SMB85202.1"/>
    <property type="molecule type" value="Genomic_DNA"/>
</dbReference>
<name>A0A1W1UVT8_9PAST</name>
<dbReference type="STRING" id="1122938.SAMN05660772_02444"/>
<dbReference type="NCBIfam" id="TIGR03744">
    <property type="entry name" value="traC_PFL_4706"/>
    <property type="match status" value="1"/>
</dbReference>
<dbReference type="InterPro" id="IPR025955">
    <property type="entry name" value="TraC/Conjuga_ATPase"/>
</dbReference>
<sequence length="955" mass="108721">MFSFLKESLSPFVAKGNEKAKIEPTVSGNAASVSMSLAAESDKAISAQSAASPTIPTLKRSGKLTQQQHDKRLYSKEPSFVDYLPWGEYLDEHGVMLLDDARSVGAVFEIKPVGTEGRSDEYLNRIRTLVKDAIQDSFDELDINPYVVQFYCQDDEDLQPYIDNLRRYITPDAQGSAFSEEWLSIMEKHFRDISKPGGLFVDDRVTNTPWSGRVRKTRMVIYRYVEKNAEENAIEQLNNACDRIFSALTTAGLQLTRQDGDAIHQWLLRWFNPNPSINFEGLTNNQCYEFLKYPQSISSDVPLAWQDFSETLFYNQPESKKQYWYFDQQPHEVVVVDNIRKAPSIGHMTGEVTRGRNINALFDLLPESTIMVTTIVIHPQDKLEAHLEKLSSRAVGDNFESKYVKQDCDTVTEYLKDKHKLYPASLAFYLRGETDKQLRDRARELRTMLLSNNLVPVKEGSEVAPLNSYLRWLPMCFNPQADARSRYYTKYFFVQHLANMLPVFGRETGTGHPGITYFNRGGSPLDFDPLNQKDRTKNAHKLLLGPTGSGKSATLNAQMAQLMAVHRPRLFIVEAGNSFGLFADYAERYGLTVNRITLDPNSGVVLPLFSEAYKLLEMDVNPEDVPETDDDDDDDGEEQRDLLAEMELTARLMITGGEAKEDDKMSRADRALIRKAILIAAKKSHAEGRQTLTGDIKNALDWLSKSDELREERRPRAAEMAESMELFCSGINGQFFNREGEIWPEADITLVDLAMFAREGYEAELAIAYISLINHINSLGEKYQHSFRPIVNVTDESHIITVNPLLAKFLVKGSKMWRKLGIWLWLATQNMTDFPNESSKLLSMLEWWELLNLSNDEVEEVERFRRLSEAQKIMVLSAKKADRKYTEGVVLTTNMEALFRVVPPSLFLALGMTEKHEKAERKQLMSEHRCSELDAALMVANRIDHARGISHASYV</sequence>
<keyword evidence="2" id="KW-1185">Reference proteome</keyword>
<dbReference type="InterPro" id="IPR027417">
    <property type="entry name" value="P-loop_NTPase"/>
</dbReference>
<evidence type="ECO:0000313" key="1">
    <source>
        <dbReference type="EMBL" id="SMB85202.1"/>
    </source>
</evidence>
<accession>A0A1W1UVT8</accession>
<protein>
    <submittedName>
        <fullName evidence="1">Conjugative transfer ATPase, PFL_4706 family</fullName>
    </submittedName>
</protein>
<dbReference type="InterPro" id="IPR022303">
    <property type="entry name" value="Conjug_Trfer_ATPase"/>
</dbReference>
<proteinExistence type="predicted"/>
<organism evidence="1 2">
    <name type="scientific">Pasteurella testudinis DSM 23072</name>
    <dbReference type="NCBI Taxonomy" id="1122938"/>
    <lineage>
        <taxon>Bacteria</taxon>
        <taxon>Pseudomonadati</taxon>
        <taxon>Pseudomonadota</taxon>
        <taxon>Gammaproteobacteria</taxon>
        <taxon>Pasteurellales</taxon>
        <taxon>Pasteurellaceae</taxon>
        <taxon>Pasteurella</taxon>
    </lineage>
</organism>
<dbReference type="Gene3D" id="3.40.50.300">
    <property type="entry name" value="P-loop containing nucleotide triphosphate hydrolases"/>
    <property type="match status" value="2"/>
</dbReference>
<dbReference type="Pfam" id="PF11130">
    <property type="entry name" value="TraC_F_IV"/>
    <property type="match status" value="1"/>
</dbReference>
<dbReference type="AlphaFoldDB" id="A0A1W1UVT8"/>